<comment type="caution">
    <text evidence="3">The sequence shown here is derived from an EMBL/GenBank/DDBJ whole genome shotgun (WGS) entry which is preliminary data.</text>
</comment>
<dbReference type="InterPro" id="IPR031100">
    <property type="entry name" value="LOG_fam"/>
</dbReference>
<keyword evidence="1" id="KW-0378">Hydrolase</keyword>
<name>A0A845D8P8_9BACT</name>
<protein>
    <recommendedName>
        <fullName evidence="1">Cytokinin riboside 5'-monophosphate phosphoribohydrolase</fullName>
        <ecNumber evidence="1">3.2.2.n1</ecNumber>
    </recommendedName>
</protein>
<dbReference type="EC" id="3.2.2.n1" evidence="1"/>
<dbReference type="InterPro" id="IPR052341">
    <property type="entry name" value="LOG_family_nucleotidases"/>
</dbReference>
<dbReference type="PANTHER" id="PTHR43393:SF3">
    <property type="entry name" value="LYSINE DECARBOXYLASE-LIKE PROTEIN"/>
    <property type="match status" value="1"/>
</dbReference>
<dbReference type="SUPFAM" id="SSF102405">
    <property type="entry name" value="MCP/YpsA-like"/>
    <property type="match status" value="1"/>
</dbReference>
<dbReference type="GO" id="GO:0016787">
    <property type="term" value="F:hydrolase activity"/>
    <property type="evidence" value="ECO:0007669"/>
    <property type="project" value="UniProtKB-KW"/>
</dbReference>
<dbReference type="EMBL" id="VXOY01000010">
    <property type="protein sequence ID" value="MYE38100.1"/>
    <property type="molecule type" value="Genomic_DNA"/>
</dbReference>
<keyword evidence="1" id="KW-0203">Cytokinin biosynthesis</keyword>
<organism evidence="3 4">
    <name type="scientific">Candidatus Spechtbacteria bacterium SB0662_bin_43</name>
    <dbReference type="NCBI Taxonomy" id="2604897"/>
    <lineage>
        <taxon>Bacteria</taxon>
        <taxon>Candidatus Spechtiibacteriota</taxon>
    </lineage>
</organism>
<evidence type="ECO:0000256" key="2">
    <source>
        <dbReference type="SAM" id="MobiDB-lite"/>
    </source>
</evidence>
<accession>A0A845D8P8</accession>
<feature type="compositionally biased region" description="Basic residues" evidence="2">
    <location>
        <begin position="8"/>
        <end position="34"/>
    </location>
</feature>
<comment type="similarity">
    <text evidence="1">Belongs to the LOG family.</text>
</comment>
<sequence>MCSMVKKKETKKQKKTTSHSSSQKHKPVRKKKTLFKPSLQKDISQHDLTSIEQITNMIFGRDSRIARSLRIFWETRRGFLFLRQYRKSATFFGSARDHLPPRMYTEATQLARMLADDNYAIITGGGGGIMEAANKGAFESGGRSVGLNIELKNGQRQNVYINEGMPFHYFFIRKLMLAFSSKIYIFFPGGFGTMDEFFEIVTLIQTEKIEDPIPVVVVGKEFWSPLLEWVDNHLYERFGTISRDDQKIYTLVDSAEEAYKVLLQKKKSKKK</sequence>
<dbReference type="GO" id="GO:0009691">
    <property type="term" value="P:cytokinin biosynthetic process"/>
    <property type="evidence" value="ECO:0007669"/>
    <property type="project" value="UniProtKB-UniRule"/>
</dbReference>
<feature type="region of interest" description="Disordered" evidence="2">
    <location>
        <begin position="1"/>
        <end position="34"/>
    </location>
</feature>
<dbReference type="GO" id="GO:0005829">
    <property type="term" value="C:cytosol"/>
    <property type="evidence" value="ECO:0007669"/>
    <property type="project" value="TreeGrafter"/>
</dbReference>
<evidence type="ECO:0000313" key="4">
    <source>
        <dbReference type="Proteomes" id="UP000449092"/>
    </source>
</evidence>
<gene>
    <name evidence="3" type="ORF">F4X82_01090</name>
</gene>
<dbReference type="InterPro" id="IPR005269">
    <property type="entry name" value="LOG"/>
</dbReference>
<dbReference type="AlphaFoldDB" id="A0A845D8P8"/>
<dbReference type="Pfam" id="PF03641">
    <property type="entry name" value="Lysine_decarbox"/>
    <property type="match status" value="1"/>
</dbReference>
<dbReference type="Proteomes" id="UP000449092">
    <property type="component" value="Unassembled WGS sequence"/>
</dbReference>
<proteinExistence type="inferred from homology"/>
<evidence type="ECO:0000313" key="3">
    <source>
        <dbReference type="EMBL" id="MYE38100.1"/>
    </source>
</evidence>
<evidence type="ECO:0000256" key="1">
    <source>
        <dbReference type="RuleBase" id="RU363015"/>
    </source>
</evidence>
<dbReference type="NCBIfam" id="TIGR00730">
    <property type="entry name" value="Rossman fold protein, TIGR00730 family"/>
    <property type="match status" value="1"/>
</dbReference>
<dbReference type="PANTHER" id="PTHR43393">
    <property type="entry name" value="CYTOKININ RIBOSIDE 5'-MONOPHOSPHATE PHOSPHORIBOHYDROLASE"/>
    <property type="match status" value="1"/>
</dbReference>
<dbReference type="Gene3D" id="3.40.50.450">
    <property type="match status" value="1"/>
</dbReference>
<reference evidence="3 4" key="1">
    <citation type="submission" date="2019-09" db="EMBL/GenBank/DDBJ databases">
        <title>Characterisation of the sponge microbiome using genome-centric metagenomics.</title>
        <authorList>
            <person name="Engelberts J.P."/>
            <person name="Robbins S.J."/>
            <person name="De Goeij J.M."/>
            <person name="Aranda M."/>
            <person name="Bell S.C."/>
            <person name="Webster N.S."/>
        </authorList>
    </citation>
    <scope>NUCLEOTIDE SEQUENCE [LARGE SCALE GENOMIC DNA]</scope>
    <source>
        <strain evidence="3">SB0662_bin_43</strain>
    </source>
</reference>